<dbReference type="AlphaFoldDB" id="A0A7C1FK41"/>
<proteinExistence type="predicted"/>
<sequence>MNTTLQDLSTEEFEQLIERAIDRRLQVWLEQVLDALAALDDDDKAVLRPEFAESLRRSIAQARAGEGMDLKSFRQQIGR</sequence>
<name>A0A7C1FK41_9CHLR</name>
<comment type="caution">
    <text evidence="1">The sequence shown here is derived from an EMBL/GenBank/DDBJ whole genome shotgun (WGS) entry which is preliminary data.</text>
</comment>
<reference evidence="1" key="1">
    <citation type="journal article" date="2020" name="mSystems">
        <title>Genome- and Community-Level Interaction Insights into Carbon Utilization and Element Cycling Functions of Hydrothermarchaeota in Hydrothermal Sediment.</title>
        <authorList>
            <person name="Zhou Z."/>
            <person name="Liu Y."/>
            <person name="Xu W."/>
            <person name="Pan J."/>
            <person name="Luo Z.H."/>
            <person name="Li M."/>
        </authorList>
    </citation>
    <scope>NUCLEOTIDE SEQUENCE [LARGE SCALE GENOMIC DNA]</scope>
    <source>
        <strain evidence="1">SpSt-289</strain>
    </source>
</reference>
<gene>
    <name evidence="1" type="ORF">ENQ20_15100</name>
</gene>
<dbReference type="EMBL" id="DSMG01000159">
    <property type="protein sequence ID" value="HDX32794.1"/>
    <property type="molecule type" value="Genomic_DNA"/>
</dbReference>
<evidence type="ECO:0000313" key="1">
    <source>
        <dbReference type="EMBL" id="HDX32794.1"/>
    </source>
</evidence>
<accession>A0A7C1FK41</accession>
<organism evidence="1">
    <name type="scientific">Caldilinea aerophila</name>
    <dbReference type="NCBI Taxonomy" id="133453"/>
    <lineage>
        <taxon>Bacteria</taxon>
        <taxon>Bacillati</taxon>
        <taxon>Chloroflexota</taxon>
        <taxon>Caldilineae</taxon>
        <taxon>Caldilineales</taxon>
        <taxon>Caldilineaceae</taxon>
        <taxon>Caldilinea</taxon>
    </lineage>
</organism>
<protein>
    <submittedName>
        <fullName evidence="1">Uncharacterized protein</fullName>
    </submittedName>
</protein>